<proteinExistence type="predicted"/>
<protein>
    <submittedName>
        <fullName evidence="1">Uncharacterized protein</fullName>
    </submittedName>
</protein>
<dbReference type="EMBL" id="ACGP01000149">
    <property type="protein sequence ID" value="EEI24264.1"/>
    <property type="molecule type" value="Genomic_DNA"/>
</dbReference>
<sequence length="44" mass="4878">MTIFESSEKLTPEQASHYISVSFGTSNQPKEVTSLADALNRIYS</sequence>
<dbReference type="HOGENOM" id="CLU_3217841_0_0_9"/>
<gene>
    <name evidence="1" type="ORF">HMPREF0519_1641</name>
</gene>
<evidence type="ECO:0000313" key="2">
    <source>
        <dbReference type="Proteomes" id="UP000003752"/>
    </source>
</evidence>
<accession>C0XK80</accession>
<organism evidence="1 2">
    <name type="scientific">Lentilactobacillus hilgardii (strain ATCC 8290 / DSM 20176 / CCUG 30140 / JCM 1155 / KCTC 3500 / NBRC 15886 / NCIMB 8040 / NRRL B-1843 / 9)</name>
    <dbReference type="NCBI Taxonomy" id="1423757"/>
    <lineage>
        <taxon>Bacteria</taxon>
        <taxon>Bacillati</taxon>
        <taxon>Bacillota</taxon>
        <taxon>Bacilli</taxon>
        <taxon>Lactobacillales</taxon>
        <taxon>Lactobacillaceae</taxon>
        <taxon>Lentilactobacillus</taxon>
    </lineage>
</organism>
<dbReference type="Proteomes" id="UP000003752">
    <property type="component" value="Unassembled WGS sequence"/>
</dbReference>
<name>C0XK80_LENH9</name>
<comment type="caution">
    <text evidence="1">The sequence shown here is derived from an EMBL/GenBank/DDBJ whole genome shotgun (WGS) entry which is preliminary data.</text>
</comment>
<reference evidence="1 2" key="1">
    <citation type="submission" date="2009-01" db="EMBL/GenBank/DDBJ databases">
        <authorList>
            <person name="Qin X."/>
            <person name="Bachman B."/>
            <person name="Battles P."/>
            <person name="Bell A."/>
            <person name="Bess C."/>
            <person name="Bickham C."/>
            <person name="Chaboub L."/>
            <person name="Chen D."/>
            <person name="Coyle M."/>
            <person name="Deiros D.R."/>
            <person name="Dinh H."/>
            <person name="Forbes L."/>
            <person name="Fowler G."/>
            <person name="Francisco L."/>
            <person name="Fu Q."/>
            <person name="Gubbala S."/>
            <person name="Hale W."/>
            <person name="Han Y."/>
            <person name="Hemphill L."/>
            <person name="Highlander S.K."/>
            <person name="Hirani K."/>
            <person name="Hogues M."/>
            <person name="Jackson L."/>
            <person name="Jakkamsetti A."/>
            <person name="Javaid M."/>
            <person name="Jiang H."/>
            <person name="Korchina V."/>
            <person name="Kovar C."/>
            <person name="Lara F."/>
            <person name="Lee S."/>
            <person name="Mata R."/>
            <person name="Mathew T."/>
            <person name="Moen C."/>
            <person name="Morales K."/>
            <person name="Munidasa M."/>
            <person name="Nazareth L."/>
            <person name="Ngo R."/>
            <person name="Nguyen L."/>
            <person name="Okwuonu G."/>
            <person name="Ongeri F."/>
            <person name="Patil S."/>
            <person name="Petrosino J."/>
            <person name="Pham C."/>
            <person name="Pham P."/>
            <person name="Pu L.-L."/>
            <person name="Puazo M."/>
            <person name="Raj R."/>
            <person name="Reid J."/>
            <person name="Rouhana J."/>
            <person name="Saada N."/>
            <person name="Shang Y."/>
            <person name="Simmons D."/>
            <person name="Thornton R."/>
            <person name="Warren J."/>
            <person name="Weissenberger G."/>
            <person name="Zhang J."/>
            <person name="Zhang L."/>
            <person name="Zhou C."/>
            <person name="Zhu D."/>
            <person name="Muzny D."/>
            <person name="Worley K."/>
            <person name="Gibbs R."/>
        </authorList>
    </citation>
    <scope>NUCLEOTIDE SEQUENCE [LARGE SCALE GENOMIC DNA]</scope>
    <source>
        <strain evidence="2">ATCC 8290 / DSM 20176 / CCUG 30140 / JCM 1155 / KCTC 3500 / NBRC 15886 / NCIMB 8040 / NRRL B-1843 / 9</strain>
    </source>
</reference>
<keyword evidence="2" id="KW-1185">Reference proteome</keyword>
<evidence type="ECO:0000313" key="1">
    <source>
        <dbReference type="EMBL" id="EEI24264.1"/>
    </source>
</evidence>
<dbReference type="AlphaFoldDB" id="C0XK80"/>